<gene>
    <name evidence="2" type="ORF">SAMN04489713_101293</name>
</gene>
<feature type="transmembrane region" description="Helical" evidence="1">
    <location>
        <begin position="21"/>
        <end position="44"/>
    </location>
</feature>
<feature type="transmembrane region" description="Helical" evidence="1">
    <location>
        <begin position="231"/>
        <end position="251"/>
    </location>
</feature>
<sequence length="346" mass="35196">MTVSAHPLPVRPRAARGGPGRLRLAVCAATIAACVPYLTIKIAWLSGSTVGWNDASAAEDTALYAGNAITMGMDAVAVLVAMAFTFPWGRRLPGWLVLAPIWVAAGLLAPIVLAVPLGTLLQTLFSSQPVTGDANGLQSWVYGIVYGGFTVQGLGLLTAFVLYARDRWPWVFATRARNLPKGATSSLQMLLARVAAVPVSAFAAAHLYWAFGGTAGLHDDALDDRNVPQQLADGVWGVLAIAGAAALVLIVRRAGGPGPLAVPLSAAWVGSAATFTGSLYGLLVMIGRPDALAPDFSTAAGLTALAGVLGGLIMGLTGAVLLAESHGPGSDAAGGQSARPTASSTP</sequence>
<dbReference type="AlphaFoldDB" id="A0A1I4WF32"/>
<feature type="transmembrane region" description="Helical" evidence="1">
    <location>
        <begin position="96"/>
        <end position="120"/>
    </location>
</feature>
<dbReference type="EMBL" id="FOVH01000001">
    <property type="protein sequence ID" value="SFN11806.1"/>
    <property type="molecule type" value="Genomic_DNA"/>
</dbReference>
<dbReference type="InParanoid" id="A0A1I4WF32"/>
<organism evidence="2 3">
    <name type="scientific">Actinomadura madurae</name>
    <dbReference type="NCBI Taxonomy" id="1993"/>
    <lineage>
        <taxon>Bacteria</taxon>
        <taxon>Bacillati</taxon>
        <taxon>Actinomycetota</taxon>
        <taxon>Actinomycetes</taxon>
        <taxon>Streptosporangiales</taxon>
        <taxon>Thermomonosporaceae</taxon>
        <taxon>Actinomadura</taxon>
    </lineage>
</organism>
<protein>
    <submittedName>
        <fullName evidence="2">Uncharacterized protein</fullName>
    </submittedName>
</protein>
<dbReference type="RefSeq" id="WP_081842389.1">
    <property type="nucleotide sequence ID" value="NZ_CP083237.1"/>
</dbReference>
<name>A0A1I4WF32_9ACTN</name>
<keyword evidence="1" id="KW-0812">Transmembrane</keyword>
<dbReference type="STRING" id="1993.SAMN04489713_101293"/>
<accession>A0A1I4WF32</accession>
<keyword evidence="3" id="KW-1185">Reference proteome</keyword>
<feature type="transmembrane region" description="Helical" evidence="1">
    <location>
        <begin position="64"/>
        <end position="84"/>
    </location>
</feature>
<dbReference type="Proteomes" id="UP000183413">
    <property type="component" value="Unassembled WGS sequence"/>
</dbReference>
<keyword evidence="1" id="KW-0472">Membrane</keyword>
<keyword evidence="1" id="KW-1133">Transmembrane helix</keyword>
<feature type="transmembrane region" description="Helical" evidence="1">
    <location>
        <begin position="299"/>
        <end position="323"/>
    </location>
</feature>
<dbReference type="GeneID" id="99656134"/>
<proteinExistence type="predicted"/>
<dbReference type="eggNOG" id="ENOG50336S8">
    <property type="taxonomic scope" value="Bacteria"/>
</dbReference>
<evidence type="ECO:0000313" key="2">
    <source>
        <dbReference type="EMBL" id="SFN11806.1"/>
    </source>
</evidence>
<feature type="transmembrane region" description="Helical" evidence="1">
    <location>
        <begin position="190"/>
        <end position="211"/>
    </location>
</feature>
<evidence type="ECO:0000313" key="3">
    <source>
        <dbReference type="Proteomes" id="UP000183413"/>
    </source>
</evidence>
<reference evidence="2 3" key="1">
    <citation type="submission" date="2016-10" db="EMBL/GenBank/DDBJ databases">
        <authorList>
            <person name="de Groot N.N."/>
        </authorList>
    </citation>
    <scope>NUCLEOTIDE SEQUENCE [LARGE SCALE GENOMIC DNA]</scope>
    <source>
        <strain evidence="2 3">DSM 43067</strain>
    </source>
</reference>
<feature type="transmembrane region" description="Helical" evidence="1">
    <location>
        <begin position="263"/>
        <end position="287"/>
    </location>
</feature>
<feature type="transmembrane region" description="Helical" evidence="1">
    <location>
        <begin position="140"/>
        <end position="163"/>
    </location>
</feature>
<evidence type="ECO:0000256" key="1">
    <source>
        <dbReference type="SAM" id="Phobius"/>
    </source>
</evidence>